<dbReference type="PANTHER" id="PTHR48039:SF5">
    <property type="entry name" value="RNA-BINDING PROTEIN 28"/>
    <property type="match status" value="1"/>
</dbReference>
<evidence type="ECO:0000313" key="5">
    <source>
        <dbReference type="EMBL" id="KIH50638.1"/>
    </source>
</evidence>
<dbReference type="Proteomes" id="UP000054047">
    <property type="component" value="Unassembled WGS sequence"/>
</dbReference>
<proteinExistence type="predicted"/>
<evidence type="ECO:0000256" key="2">
    <source>
        <dbReference type="ARBA" id="ARBA00022737"/>
    </source>
</evidence>
<evidence type="ECO:0000256" key="3">
    <source>
        <dbReference type="ARBA" id="ARBA00022884"/>
    </source>
</evidence>
<gene>
    <name evidence="5" type="ORF">ANCDUO_19279</name>
</gene>
<dbReference type="GO" id="GO:0005730">
    <property type="term" value="C:nucleolus"/>
    <property type="evidence" value="ECO:0007669"/>
    <property type="project" value="TreeGrafter"/>
</dbReference>
<sequence>MAIQRENAAEIEKRKSVKVPEDKRNLRLVRFGLIREGTSAAKEMSSEDAAKRQRLAEVSRKKLENLHM</sequence>
<dbReference type="OrthoDB" id="3945418at2759"/>
<keyword evidence="3" id="KW-0694">RNA-binding</keyword>
<evidence type="ECO:0000313" key="6">
    <source>
        <dbReference type="Proteomes" id="UP000054047"/>
    </source>
</evidence>
<keyword evidence="4" id="KW-0539">Nucleus</keyword>
<dbReference type="InterPro" id="IPR051945">
    <property type="entry name" value="RRM_MRD1_RNA_proc_ribogen"/>
</dbReference>
<reference evidence="5 6" key="1">
    <citation type="submission" date="2013-12" db="EMBL/GenBank/DDBJ databases">
        <title>Draft genome of the parsitic nematode Ancylostoma duodenale.</title>
        <authorList>
            <person name="Mitreva M."/>
        </authorList>
    </citation>
    <scope>NUCLEOTIDE SEQUENCE [LARGE SCALE GENOMIC DNA]</scope>
    <source>
        <strain evidence="5 6">Zhejiang</strain>
    </source>
</reference>
<evidence type="ECO:0000256" key="1">
    <source>
        <dbReference type="ARBA" id="ARBA00004123"/>
    </source>
</evidence>
<accession>A0A0C2C2V0</accession>
<comment type="subcellular location">
    <subcellularLocation>
        <location evidence="1">Nucleus</location>
    </subcellularLocation>
</comment>
<dbReference type="GO" id="GO:0003729">
    <property type="term" value="F:mRNA binding"/>
    <property type="evidence" value="ECO:0007669"/>
    <property type="project" value="TreeGrafter"/>
</dbReference>
<dbReference type="PANTHER" id="PTHR48039">
    <property type="entry name" value="RNA-BINDING MOTIF PROTEIN 14B"/>
    <property type="match status" value="1"/>
</dbReference>
<evidence type="ECO:0000256" key="4">
    <source>
        <dbReference type="ARBA" id="ARBA00023242"/>
    </source>
</evidence>
<dbReference type="AlphaFoldDB" id="A0A0C2C2V0"/>
<keyword evidence="2" id="KW-0677">Repeat</keyword>
<dbReference type="EMBL" id="KN749115">
    <property type="protein sequence ID" value="KIH50638.1"/>
    <property type="molecule type" value="Genomic_DNA"/>
</dbReference>
<keyword evidence="6" id="KW-1185">Reference proteome</keyword>
<name>A0A0C2C2V0_9BILA</name>
<organism evidence="5 6">
    <name type="scientific">Ancylostoma duodenale</name>
    <dbReference type="NCBI Taxonomy" id="51022"/>
    <lineage>
        <taxon>Eukaryota</taxon>
        <taxon>Metazoa</taxon>
        <taxon>Ecdysozoa</taxon>
        <taxon>Nematoda</taxon>
        <taxon>Chromadorea</taxon>
        <taxon>Rhabditida</taxon>
        <taxon>Rhabditina</taxon>
        <taxon>Rhabditomorpha</taxon>
        <taxon>Strongyloidea</taxon>
        <taxon>Ancylostomatidae</taxon>
        <taxon>Ancylostomatinae</taxon>
        <taxon>Ancylostoma</taxon>
    </lineage>
</organism>
<protein>
    <submittedName>
        <fullName evidence="5">Uncharacterized protein</fullName>
    </submittedName>
</protein>